<dbReference type="PANTHER" id="PTHR21666:SF270">
    <property type="entry name" value="MUREIN HYDROLASE ACTIVATOR ENVC"/>
    <property type="match status" value="1"/>
</dbReference>
<reference evidence="8" key="1">
    <citation type="journal article" date="2019" name="Int. J. Syst. Evol. Microbiol.">
        <title>The Global Catalogue of Microorganisms (GCM) 10K type strain sequencing project: providing services to taxonomists for standard genome sequencing and annotation.</title>
        <authorList>
            <consortium name="The Broad Institute Genomics Platform"/>
            <consortium name="The Broad Institute Genome Sequencing Center for Infectious Disease"/>
            <person name="Wu L."/>
            <person name="Ma J."/>
        </authorList>
    </citation>
    <scope>NUCLEOTIDE SEQUENCE [LARGE SCALE GENOMIC DNA]</scope>
    <source>
        <strain evidence="8">CGMCC 1.18575</strain>
    </source>
</reference>
<dbReference type="CDD" id="cd12797">
    <property type="entry name" value="M23_peptidase"/>
    <property type="match status" value="1"/>
</dbReference>
<dbReference type="InterPro" id="IPR016047">
    <property type="entry name" value="M23ase_b-sheet_dom"/>
</dbReference>
<protein>
    <submittedName>
        <fullName evidence="7">Murein hydrolase activator EnvC family protein</fullName>
    </submittedName>
</protein>
<feature type="chain" id="PRO_5046950191" evidence="4">
    <location>
        <begin position="22"/>
        <end position="393"/>
    </location>
</feature>
<dbReference type="InterPro" id="IPR057309">
    <property type="entry name" value="PcsB_CC"/>
</dbReference>
<organism evidence="7 8">
    <name type="scientific">Cohnella soli</name>
    <dbReference type="NCBI Taxonomy" id="425005"/>
    <lineage>
        <taxon>Bacteria</taxon>
        <taxon>Bacillati</taxon>
        <taxon>Bacillota</taxon>
        <taxon>Bacilli</taxon>
        <taxon>Bacillales</taxon>
        <taxon>Paenibacillaceae</taxon>
        <taxon>Cohnella</taxon>
    </lineage>
</organism>
<keyword evidence="1 4" id="KW-0732">Signal</keyword>
<evidence type="ECO:0000259" key="6">
    <source>
        <dbReference type="Pfam" id="PF24568"/>
    </source>
</evidence>
<evidence type="ECO:0000313" key="8">
    <source>
        <dbReference type="Proteomes" id="UP001596113"/>
    </source>
</evidence>
<keyword evidence="2" id="KW-0175">Coiled coil</keyword>
<name>A0ABW0HNE0_9BACL</name>
<keyword evidence="7" id="KW-0378">Hydrolase</keyword>
<evidence type="ECO:0000256" key="3">
    <source>
        <dbReference type="SAM" id="MobiDB-lite"/>
    </source>
</evidence>
<dbReference type="Proteomes" id="UP001596113">
    <property type="component" value="Unassembled WGS sequence"/>
</dbReference>
<evidence type="ECO:0000256" key="2">
    <source>
        <dbReference type="SAM" id="Coils"/>
    </source>
</evidence>
<dbReference type="Pfam" id="PF01551">
    <property type="entry name" value="Peptidase_M23"/>
    <property type="match status" value="1"/>
</dbReference>
<dbReference type="RefSeq" id="WP_378129511.1">
    <property type="nucleotide sequence ID" value="NZ_JBHSMI010000005.1"/>
</dbReference>
<proteinExistence type="predicted"/>
<feature type="region of interest" description="Disordered" evidence="3">
    <location>
        <begin position="43"/>
        <end position="62"/>
    </location>
</feature>
<feature type="domain" description="M23ase beta-sheet core" evidence="5">
    <location>
        <begin position="290"/>
        <end position="386"/>
    </location>
</feature>
<feature type="signal peptide" evidence="4">
    <location>
        <begin position="1"/>
        <end position="21"/>
    </location>
</feature>
<dbReference type="EMBL" id="JBHSMI010000005">
    <property type="protein sequence ID" value="MFC5401701.1"/>
    <property type="molecule type" value="Genomic_DNA"/>
</dbReference>
<dbReference type="InterPro" id="IPR050570">
    <property type="entry name" value="Cell_wall_metabolism_enzyme"/>
</dbReference>
<gene>
    <name evidence="7" type="ORF">ACFPOF_03060</name>
</gene>
<keyword evidence="8" id="KW-1185">Reference proteome</keyword>
<dbReference type="Gene3D" id="6.10.250.3150">
    <property type="match status" value="1"/>
</dbReference>
<accession>A0ABW0HNE0</accession>
<feature type="domain" description="Peptidoglycan hydrolase PcsB coiled-coil" evidence="6">
    <location>
        <begin position="105"/>
        <end position="178"/>
    </location>
</feature>
<dbReference type="Gene3D" id="2.70.70.10">
    <property type="entry name" value="Glucose Permease (Domain IIA)"/>
    <property type="match status" value="1"/>
</dbReference>
<dbReference type="InterPro" id="IPR011055">
    <property type="entry name" value="Dup_hybrid_motif"/>
</dbReference>
<dbReference type="Pfam" id="PF24568">
    <property type="entry name" value="CC_PcsB"/>
    <property type="match status" value="1"/>
</dbReference>
<feature type="coiled-coil region" evidence="2">
    <location>
        <begin position="166"/>
        <end position="250"/>
    </location>
</feature>
<comment type="caution">
    <text evidence="7">The sequence shown here is derived from an EMBL/GenBank/DDBJ whole genome shotgun (WGS) entry which is preliminary data.</text>
</comment>
<dbReference type="PANTHER" id="PTHR21666">
    <property type="entry name" value="PEPTIDASE-RELATED"/>
    <property type="match status" value="1"/>
</dbReference>
<dbReference type="GO" id="GO:0016787">
    <property type="term" value="F:hydrolase activity"/>
    <property type="evidence" value="ECO:0007669"/>
    <property type="project" value="UniProtKB-KW"/>
</dbReference>
<evidence type="ECO:0000313" key="7">
    <source>
        <dbReference type="EMBL" id="MFC5401701.1"/>
    </source>
</evidence>
<dbReference type="SUPFAM" id="SSF51261">
    <property type="entry name" value="Duplicated hybrid motif"/>
    <property type="match status" value="1"/>
</dbReference>
<evidence type="ECO:0000259" key="5">
    <source>
        <dbReference type="Pfam" id="PF01551"/>
    </source>
</evidence>
<sequence length="393" mass="44428">MRRKITLVFALLLTMAMVLRPYDGQALSELEKIDRDLKKLQEEMDKAQRNQKQAERTVKDLTGKKEATKDDIQKLLGKIDDMSKKMQETNDKIQSAEEKLYETGKQLEDAIKQRDNRLQLMDARVRMAYTTGPVSFLDVLLNAKSFSDFLGRMDVVESIASQDRNIVEEKKKYTEEVTNMKALREQELVDVQKLYKQLESQHAELRQNEADKEVLMSKLDKQIEDNEDISEEAEQQLKEFAKKSAALQAKKNKIKTYYTGGKLGMPLKSDWRESSPFGYRIHPVTGKRKLHAGLDMAAPKGTPIYAAETGVVIVAQSMSGYGNCVIIDHGGGLWTVYGHIMAGGILVDKGETVKRGQKIALVGSTGVSTGYHLHFEVRKNSEPVDPKPYLNLK</sequence>
<evidence type="ECO:0000256" key="4">
    <source>
        <dbReference type="SAM" id="SignalP"/>
    </source>
</evidence>
<evidence type="ECO:0000256" key="1">
    <source>
        <dbReference type="ARBA" id="ARBA00022729"/>
    </source>
</evidence>